<dbReference type="Proteomes" id="UP000654370">
    <property type="component" value="Unassembled WGS sequence"/>
</dbReference>
<accession>A0A8H7PPZ2</accession>
<dbReference type="GO" id="GO:0007165">
    <property type="term" value="P:signal transduction"/>
    <property type="evidence" value="ECO:0007669"/>
    <property type="project" value="InterPro"/>
</dbReference>
<feature type="region of interest" description="Disordered" evidence="2">
    <location>
        <begin position="513"/>
        <end position="661"/>
    </location>
</feature>
<dbReference type="AlphaFoldDB" id="A0A8H7PPZ2"/>
<dbReference type="PANTHER" id="PTHR15228">
    <property type="entry name" value="SPERMATHECAL PHYSIOLOGY VARIANT"/>
    <property type="match status" value="1"/>
</dbReference>
<dbReference type="GO" id="GO:0005096">
    <property type="term" value="F:GTPase activator activity"/>
    <property type="evidence" value="ECO:0007669"/>
    <property type="project" value="UniProtKB-KW"/>
</dbReference>
<comment type="caution">
    <text evidence="4">The sequence shown here is derived from an EMBL/GenBank/DDBJ whole genome shotgun (WGS) entry which is preliminary data.</text>
</comment>
<sequence length="675" mass="75408">MTTESIPLSASELKHQYYEPHDNNSKKKARKSPSNISRQSAPILQSSESSQFQIPASPTRLNKRRSQPISKDQARRSQAMSNRNPRKNLNNGVNDLRVKAPTLDAAGHIEKFNIAMLPYNVSRLVSEPEDQSSPHRAAASPKSSKSSVTATPRSSPLAFKMGKNQNSKSFDASPTSYNFVDVDAAELQPKKSSNLFSMLMSKRTPAAKRSHLQRPSAAYIGVALEDNIAFTAVDVNGDKIVVPTILDQCWREVRKRGLEVEGIFRINGGEREVTLICEEFETNPMIKQDFTAMNIHTLPSVIKKYLGALPEPVIPIQFSTVFMEVVDLNTSDYTKVEALIELGSLMSFPHLHLLVYLLDVVISDILSYSDKNLITVEALAVLLYPSCSGQETLFIAAAARKPTNRRNFPGVFQGSKAEECDSMLNAAARNGARCMQMWEFLMDHRYALTEGWRKNIRRAFAPQRPSKDIGSISNEQNRMNGVRTFDDENDNEKDDLDNFLSDYSLSTLSVSDYPTKHGSNSEHSQQSLGDFSDENTKQLYPDHTQSKQEAQKQIKMKASLSTPTASSSQLDNNGPPKKRFFARLRTTSMNSRNGVPPLPTQPPLSDNGSSEEGVQQGRSQSNLKPPSFRARAAEKVIKRRSADLTNKKMVENEKSSRSDWMKKTYKVAFSRQGNE</sequence>
<feature type="domain" description="Rho-GAP" evidence="3">
    <location>
        <begin position="222"/>
        <end position="449"/>
    </location>
</feature>
<dbReference type="CDD" id="cd00159">
    <property type="entry name" value="RhoGAP"/>
    <property type="match status" value="1"/>
</dbReference>
<dbReference type="PROSITE" id="PS50238">
    <property type="entry name" value="RHOGAP"/>
    <property type="match status" value="1"/>
</dbReference>
<organism evidence="4 5">
    <name type="scientific">Mortierella isabellina</name>
    <name type="common">Filamentous fungus</name>
    <name type="synonym">Umbelopsis isabellina</name>
    <dbReference type="NCBI Taxonomy" id="91625"/>
    <lineage>
        <taxon>Eukaryota</taxon>
        <taxon>Fungi</taxon>
        <taxon>Fungi incertae sedis</taxon>
        <taxon>Mucoromycota</taxon>
        <taxon>Mucoromycotina</taxon>
        <taxon>Umbelopsidomycetes</taxon>
        <taxon>Umbelopsidales</taxon>
        <taxon>Umbelopsidaceae</taxon>
        <taxon>Umbelopsis</taxon>
    </lineage>
</organism>
<dbReference type="SMART" id="SM00324">
    <property type="entry name" value="RhoGAP"/>
    <property type="match status" value="1"/>
</dbReference>
<dbReference type="InterPro" id="IPR051025">
    <property type="entry name" value="RhoGAP"/>
</dbReference>
<feature type="compositionally biased region" description="Polar residues" evidence="2">
    <location>
        <begin position="513"/>
        <end position="529"/>
    </location>
</feature>
<evidence type="ECO:0000256" key="2">
    <source>
        <dbReference type="SAM" id="MobiDB-lite"/>
    </source>
</evidence>
<dbReference type="InterPro" id="IPR000198">
    <property type="entry name" value="RhoGAP_dom"/>
</dbReference>
<dbReference type="Gene3D" id="1.10.555.10">
    <property type="entry name" value="Rho GTPase activation protein"/>
    <property type="match status" value="1"/>
</dbReference>
<protein>
    <recommendedName>
        <fullName evidence="3">Rho-GAP domain-containing protein</fullName>
    </recommendedName>
</protein>
<feature type="compositionally biased region" description="Acidic residues" evidence="2">
    <location>
        <begin position="487"/>
        <end position="497"/>
    </location>
</feature>
<feature type="compositionally biased region" description="Polar residues" evidence="2">
    <location>
        <begin position="603"/>
        <end position="624"/>
    </location>
</feature>
<feature type="compositionally biased region" description="Polar residues" evidence="2">
    <location>
        <begin position="32"/>
        <end position="60"/>
    </location>
</feature>
<dbReference type="PANTHER" id="PTHR15228:SF25">
    <property type="entry name" value="F-BAR DOMAIN-CONTAINING PROTEIN"/>
    <property type="match status" value="1"/>
</dbReference>
<reference evidence="4" key="1">
    <citation type="submission" date="2020-12" db="EMBL/GenBank/DDBJ databases">
        <title>Metabolic potential, ecology and presence of endohyphal bacteria is reflected in genomic diversity of Mucoromycotina.</title>
        <authorList>
            <person name="Muszewska A."/>
            <person name="Okrasinska A."/>
            <person name="Steczkiewicz K."/>
            <person name="Drgas O."/>
            <person name="Orlowska M."/>
            <person name="Perlinska-Lenart U."/>
            <person name="Aleksandrzak-Piekarczyk T."/>
            <person name="Szatraj K."/>
            <person name="Zielenkiewicz U."/>
            <person name="Pilsyk S."/>
            <person name="Malc E."/>
            <person name="Mieczkowski P."/>
            <person name="Kruszewska J.S."/>
            <person name="Biernat P."/>
            <person name="Pawlowska J."/>
        </authorList>
    </citation>
    <scope>NUCLEOTIDE SEQUENCE</scope>
    <source>
        <strain evidence="4">WA0000067209</strain>
    </source>
</reference>
<feature type="compositionally biased region" description="Polar residues" evidence="2">
    <location>
        <begin position="76"/>
        <end position="93"/>
    </location>
</feature>
<dbReference type="OrthoDB" id="3196451at2759"/>
<evidence type="ECO:0000256" key="1">
    <source>
        <dbReference type="ARBA" id="ARBA00022468"/>
    </source>
</evidence>
<feature type="compositionally biased region" description="Polar residues" evidence="2">
    <location>
        <begin position="559"/>
        <end position="572"/>
    </location>
</feature>
<feature type="compositionally biased region" description="Basic and acidic residues" evidence="2">
    <location>
        <begin position="12"/>
        <end position="25"/>
    </location>
</feature>
<feature type="region of interest" description="Disordered" evidence="2">
    <location>
        <begin position="1"/>
        <end position="95"/>
    </location>
</feature>
<dbReference type="SUPFAM" id="SSF48350">
    <property type="entry name" value="GTPase activation domain, GAP"/>
    <property type="match status" value="1"/>
</dbReference>
<evidence type="ECO:0000313" key="5">
    <source>
        <dbReference type="Proteomes" id="UP000654370"/>
    </source>
</evidence>
<gene>
    <name evidence="4" type="ORF">INT43_003390</name>
</gene>
<name>A0A8H7PPZ2_MORIS</name>
<feature type="region of interest" description="Disordered" evidence="2">
    <location>
        <begin position="126"/>
        <end position="172"/>
    </location>
</feature>
<dbReference type="EMBL" id="JAEPQZ010000008">
    <property type="protein sequence ID" value="KAG2178137.1"/>
    <property type="molecule type" value="Genomic_DNA"/>
</dbReference>
<dbReference type="Pfam" id="PF00620">
    <property type="entry name" value="RhoGAP"/>
    <property type="match status" value="1"/>
</dbReference>
<feature type="compositionally biased region" description="Basic and acidic residues" evidence="2">
    <location>
        <begin position="631"/>
        <end position="661"/>
    </location>
</feature>
<feature type="compositionally biased region" description="Low complexity" evidence="2">
    <location>
        <begin position="134"/>
        <end position="147"/>
    </location>
</feature>
<evidence type="ECO:0000259" key="3">
    <source>
        <dbReference type="PROSITE" id="PS50238"/>
    </source>
</evidence>
<dbReference type="InterPro" id="IPR008936">
    <property type="entry name" value="Rho_GTPase_activation_prot"/>
</dbReference>
<feature type="region of interest" description="Disordered" evidence="2">
    <location>
        <begin position="463"/>
        <end position="498"/>
    </location>
</feature>
<keyword evidence="1" id="KW-0343">GTPase activation</keyword>
<evidence type="ECO:0000313" key="4">
    <source>
        <dbReference type="EMBL" id="KAG2178137.1"/>
    </source>
</evidence>
<proteinExistence type="predicted"/>
<feature type="compositionally biased region" description="Polar residues" evidence="2">
    <location>
        <begin position="163"/>
        <end position="172"/>
    </location>
</feature>
<keyword evidence="5" id="KW-1185">Reference proteome</keyword>